<dbReference type="InterPro" id="IPR001680">
    <property type="entry name" value="WD40_rpt"/>
</dbReference>
<feature type="compositionally biased region" description="Acidic residues" evidence="1">
    <location>
        <begin position="151"/>
        <end position="163"/>
    </location>
</feature>
<dbReference type="InterPro" id="IPR052208">
    <property type="entry name" value="DmX-like/RAVE_component"/>
</dbReference>
<dbReference type="EMBL" id="FO082277">
    <property type="protein sequence ID" value="CCO15205.1"/>
    <property type="molecule type" value="Genomic_DNA"/>
</dbReference>
<dbReference type="STRING" id="41875.K8ES05"/>
<feature type="compositionally biased region" description="Basic and acidic residues" evidence="1">
    <location>
        <begin position="1776"/>
        <end position="1790"/>
    </location>
</feature>
<name>K8ES05_9CHLO</name>
<protein>
    <recommendedName>
        <fullName evidence="2">RAVE complex protein Rav1 C-terminal domain-containing protein</fullName>
    </recommendedName>
</protein>
<organism evidence="3 4">
    <name type="scientific">Bathycoccus prasinos</name>
    <dbReference type="NCBI Taxonomy" id="41875"/>
    <lineage>
        <taxon>Eukaryota</taxon>
        <taxon>Viridiplantae</taxon>
        <taxon>Chlorophyta</taxon>
        <taxon>Mamiellophyceae</taxon>
        <taxon>Mamiellales</taxon>
        <taxon>Bathycoccaceae</taxon>
        <taxon>Bathycoccus</taxon>
    </lineage>
</organism>
<feature type="compositionally biased region" description="Low complexity" evidence="1">
    <location>
        <begin position="1891"/>
        <end position="1906"/>
    </location>
</feature>
<dbReference type="GO" id="GO:0043291">
    <property type="term" value="C:RAVE complex"/>
    <property type="evidence" value="ECO:0007669"/>
    <property type="project" value="TreeGrafter"/>
</dbReference>
<evidence type="ECO:0000313" key="3">
    <source>
        <dbReference type="EMBL" id="CCO15205.1"/>
    </source>
</evidence>
<feature type="region of interest" description="Disordered" evidence="1">
    <location>
        <begin position="946"/>
        <end position="965"/>
    </location>
</feature>
<feature type="domain" description="RAVE complex protein Rav1 C-terminal" evidence="2">
    <location>
        <begin position="972"/>
        <end position="1290"/>
    </location>
</feature>
<dbReference type="SMART" id="SM00320">
    <property type="entry name" value="WD40"/>
    <property type="match status" value="5"/>
</dbReference>
<dbReference type="InterPro" id="IPR022033">
    <property type="entry name" value="Rav1p_C"/>
</dbReference>
<feature type="compositionally biased region" description="Polar residues" evidence="1">
    <location>
        <begin position="946"/>
        <end position="963"/>
    </location>
</feature>
<evidence type="ECO:0000256" key="1">
    <source>
        <dbReference type="SAM" id="MobiDB-lite"/>
    </source>
</evidence>
<evidence type="ECO:0000259" key="2">
    <source>
        <dbReference type="Pfam" id="PF12234"/>
    </source>
</evidence>
<dbReference type="Pfam" id="PF12234">
    <property type="entry name" value="Rav1p_C"/>
    <property type="match status" value="1"/>
</dbReference>
<keyword evidence="4" id="KW-1185">Reference proteome</keyword>
<reference evidence="3 4" key="1">
    <citation type="submission" date="2011-10" db="EMBL/GenBank/DDBJ databases">
        <authorList>
            <person name="Genoscope - CEA"/>
        </authorList>
    </citation>
    <scope>NUCLEOTIDE SEQUENCE [LARGE SCALE GENOMIC DNA]</scope>
    <source>
        <strain evidence="3 4">RCC 1105</strain>
    </source>
</reference>
<gene>
    <name evidence="3" type="ORF">Bathy02g03440</name>
</gene>
<dbReference type="InterPro" id="IPR015943">
    <property type="entry name" value="WD40/YVTN_repeat-like_dom_sf"/>
</dbReference>
<dbReference type="GO" id="GO:0007035">
    <property type="term" value="P:vacuolar acidification"/>
    <property type="evidence" value="ECO:0007669"/>
    <property type="project" value="TreeGrafter"/>
</dbReference>
<evidence type="ECO:0000313" key="4">
    <source>
        <dbReference type="Proteomes" id="UP000198341"/>
    </source>
</evidence>
<dbReference type="OrthoDB" id="538983at2759"/>
<dbReference type="GeneID" id="19017457"/>
<dbReference type="PANTHER" id="PTHR13950">
    <property type="entry name" value="RABCONNECTIN-RELATED"/>
    <property type="match status" value="1"/>
</dbReference>
<dbReference type="RefSeq" id="XP_007514965.1">
    <property type="nucleotide sequence ID" value="XM_007514903.1"/>
</dbReference>
<feature type="region of interest" description="Disordered" evidence="1">
    <location>
        <begin position="1818"/>
        <end position="1841"/>
    </location>
</feature>
<dbReference type="SUPFAM" id="SSF50978">
    <property type="entry name" value="WD40 repeat-like"/>
    <property type="match status" value="1"/>
</dbReference>
<feature type="region of interest" description="Disordered" evidence="1">
    <location>
        <begin position="871"/>
        <end position="898"/>
    </location>
</feature>
<feature type="region of interest" description="Disordered" evidence="1">
    <location>
        <begin position="1761"/>
        <end position="1803"/>
    </location>
</feature>
<dbReference type="Proteomes" id="UP000198341">
    <property type="component" value="Chromosome 2"/>
</dbReference>
<feature type="compositionally biased region" description="Low complexity" evidence="1">
    <location>
        <begin position="1819"/>
        <end position="1834"/>
    </location>
</feature>
<accession>K8ES05</accession>
<sequence>MEEEKMETFFSLPGGNVDDANNDAAKNSSRRLDGAFLRASLKEAEKKKCAYIVRGINATSFEIIRVVAPASSIGGQCRKKNVSRVTMRPKAFVSCGGDGDRKETFLQCAINKDGDAIAVTDGFTLVTYHRVSTRMDGDEEDAEKEVGFSSSEDESEDEPHPDDAWVETESIALERDKNGNWSTVSDIAWNKRCDEIAIAYASFLTTSQRCIVRVEHIWNEDEQKSLRVGRKSDLTYDVLKDDQYATKLRCGDTVIASSSAETVFVYFGTACARIAHPKGSIVLDFLVLEDDEAVDEEKNISRSRALIATLASDDCVRFWNVRCTTNGDEADGDNNSELVSSKTTSSLKVCVTNDESTSGGKNAFVSFDVHENFLLTVDASGFATAWLLSNIRGDINNRIAKATRVRRRFSMFGAPFYNQIPVSVMAKCTLIESQNRVAVEAIAYDSERIERSYGTSTSSVSTSISSGHSHALKKIDSNTKADKIGTLDVSGKLKFWLSSGNASWTSLGGTIENIESFAWSNLDENVVYLLRRSNSSVDEDGALARIAFTDENVSEMISISLPSHASSTFWNYDSLNVLSDDDVLILTPRISGNVKVCSIKARQGGNDTTLYECKEMSIASKTPRGTFDVVKCTVSGPIIACFDGNTRTNFWRFDAEVQIFDLLGYVSSSKNVVSLSTCGSRACVVDVSGNSIELLDASGELDGKLTSVATFPCDSFERSGTPTSEWLDIGGGSLACLVAVNQKVFVLAPNSKLGEWTVAYSRAFEKPIARAAWKSNGSSIIVSFDDGEILSLGVQGHESLARKIAEISAPLPCYHPAVLHDWIVRRKAHRARAAIRKVVSHLENVNNIDMPTDLTSSARSTISSILELENSNADDRPSTPRGKVISPRGASKVSAFSSAPTPSLVPEFDMSAFGGFGGGSNSSTFTTNKTSPNMFAPENLSRQNSLASESTSLFRQNSNSLDDSASMTTYTSTATAPGSSVSFSATEAEIAADVFSRHADYLGLSSQEAIEVLGCLDALRDSDVGIEATVDQAGRRLHALHRVRELTFGRQRGTDNADVDVTGEGLLWAAHCETGDAVIDAILHTSSSSQIAWRDLRMLGVPIWLRNETTLKTILDKAARASFAKTKDPESCALLFVCLGRTSVLAGLYKAKRDQKLFEFLSRDFNEKRHQEAALKNAYALLSKHRYELSATFFALAGQYEDAAKICLKHLNDVSLSIAILRCATGPSSSSVIGKDGSYSMESEVSKFIRKEILEDKNDAIDSFDTKWRLAAFYWMSGDCVKSVAMLSRLVGGGETFTNADTKKESHALKASALDLLTHIASRRRKVVDPRVLVACEKAVKTKSASVSRAFELAGMPLAALERLTNSRGKRDGHENSLGLKSIIDNEDDVPEFEQVGGLSPLKQKDSIDHAMELASTVVENFGLNDVVSPLRRSVSQLVNTGQFDFDGAFGWKLDHNATTTSTPTTAAERIDVPTTPANDEALTQKGSLYLPIEQSNADEEGTSVQHLNALKQKGVQFVTKSAAARLAASALLVAFDESGSYVAKYSDVPDDAQACTEMLSRAPFDVDASMLQQSLSRRALTLRRYEDNLNSNANRKFSSATANDGLADFFRSSVKRKIASAAALHIQTSSTKRAVSKKSDRDASMPVLKKSVELARLSGDGFVDLCCNARETTELAVAAVRRGLVTVDLKELSKSGDSKRAPGVLSAAEAMRRATAESKAREPTRSLMELFGFSKKQNLWAEASVSLEDWNVSFAPKYSKRKNRMTSSSNAANVADREPSSPDAHRRPETPSSAPKTPHLHDWGHELGVVIPAAAALSRQDSQSSPGSSPRFSLAGGKESESPADVSARVVVSHPSFPIFACGSANRGLQIWRFGFEETKKRFQLESSKDSTSNGSNSHSTSSSSPVALSFNAYGERLACATTDGRVALYDSSSSLRTMASRLCVFDSNSNSSAFVAAKPKEVAFVSTLVCAIACESKGYSNGVTGGMMRSEKALADGNGILLWDAAQPNSSRCGVLYDTCGVTSVLDCAVNGPSLLASGNRNGEVVVHDLRKLSSSTSATSTSTTALWRSAANSTKITSLLHHNTFSSSSPTSEHQILLSGDDKGDLRVYSFSDGRLLQSAEKAHDKHAFMAPRIGGASVAVGLSSMCKLDKGVLTAGGDGAVKLFRFS</sequence>
<proteinExistence type="predicted"/>
<feature type="region of interest" description="Disordered" evidence="1">
    <location>
        <begin position="1886"/>
        <end position="1907"/>
    </location>
</feature>
<dbReference type="InterPro" id="IPR036322">
    <property type="entry name" value="WD40_repeat_dom_sf"/>
</dbReference>
<dbReference type="KEGG" id="bpg:Bathy02g03440"/>
<dbReference type="Gene3D" id="2.130.10.10">
    <property type="entry name" value="YVTN repeat-like/Quinoprotein amine dehydrogenase"/>
    <property type="match status" value="2"/>
</dbReference>
<feature type="region of interest" description="Disordered" evidence="1">
    <location>
        <begin position="134"/>
        <end position="163"/>
    </location>
</feature>
<dbReference type="PANTHER" id="PTHR13950:SF9">
    <property type="entry name" value="RABCONNECTIN-3A"/>
    <property type="match status" value="1"/>
</dbReference>
<dbReference type="eggNOG" id="KOG1064">
    <property type="taxonomic scope" value="Eukaryota"/>
</dbReference>